<dbReference type="OMA" id="KTERENM"/>
<feature type="domain" description="Vps72/YL1 C-terminal" evidence="4">
    <location>
        <begin position="345"/>
        <end position="374"/>
    </location>
</feature>
<evidence type="ECO:0000256" key="3">
    <source>
        <dbReference type="SAM" id="MobiDB-lite"/>
    </source>
</evidence>
<evidence type="ECO:0000259" key="4">
    <source>
        <dbReference type="SMART" id="SM00993"/>
    </source>
</evidence>
<dbReference type="Pfam" id="PF05764">
    <property type="entry name" value="YL1"/>
    <property type="match status" value="1"/>
</dbReference>
<name>A0A9Q0MDK3_BLOTA</name>
<evidence type="ECO:0000256" key="2">
    <source>
        <dbReference type="ARBA" id="ARBA00020000"/>
    </source>
</evidence>
<dbReference type="SMART" id="SM00993">
    <property type="entry name" value="YL1_C"/>
    <property type="match status" value="1"/>
</dbReference>
<comment type="caution">
    <text evidence="5">The sequence shown here is derived from an EMBL/GenBank/DDBJ whole genome shotgun (WGS) entry which is preliminary data.</text>
</comment>
<evidence type="ECO:0000313" key="5">
    <source>
        <dbReference type="EMBL" id="KAJ6221825.1"/>
    </source>
</evidence>
<dbReference type="Pfam" id="PF08265">
    <property type="entry name" value="YL1_C"/>
    <property type="match status" value="1"/>
</dbReference>
<dbReference type="EMBL" id="JAPWDV010000001">
    <property type="protein sequence ID" value="KAJ6221825.1"/>
    <property type="molecule type" value="Genomic_DNA"/>
</dbReference>
<feature type="region of interest" description="Disordered" evidence="3">
    <location>
        <begin position="85"/>
        <end position="165"/>
    </location>
</feature>
<dbReference type="AlphaFoldDB" id="A0A9Q0MDK3"/>
<evidence type="ECO:0000313" key="6">
    <source>
        <dbReference type="Proteomes" id="UP001142055"/>
    </source>
</evidence>
<feature type="region of interest" description="Disordered" evidence="3">
    <location>
        <begin position="36"/>
        <end position="60"/>
    </location>
</feature>
<evidence type="ECO:0000256" key="1">
    <source>
        <dbReference type="ARBA" id="ARBA00006832"/>
    </source>
</evidence>
<dbReference type="GO" id="GO:0005634">
    <property type="term" value="C:nucleus"/>
    <property type="evidence" value="ECO:0007669"/>
    <property type="project" value="TreeGrafter"/>
</dbReference>
<dbReference type="InterPro" id="IPR046757">
    <property type="entry name" value="YL1_N"/>
</dbReference>
<accession>A0A9Q0MDK3</accession>
<keyword evidence="6" id="KW-1185">Reference proteome</keyword>
<protein>
    <recommendedName>
        <fullName evidence="2">Vacuolar protein sorting-associated protein 72 homolog</fullName>
    </recommendedName>
</protein>
<feature type="compositionally biased region" description="Acidic residues" evidence="3">
    <location>
        <begin position="41"/>
        <end position="60"/>
    </location>
</feature>
<feature type="compositionally biased region" description="Polar residues" evidence="3">
    <location>
        <begin position="119"/>
        <end position="135"/>
    </location>
</feature>
<dbReference type="Proteomes" id="UP001142055">
    <property type="component" value="Chromosome 1"/>
</dbReference>
<dbReference type="PANTHER" id="PTHR13275">
    <property type="entry name" value="YL-1 PROTEIN TRANSCRIPTION FACTOR-LIKE 1"/>
    <property type="match status" value="1"/>
</dbReference>
<dbReference type="PANTHER" id="PTHR13275:SF4">
    <property type="entry name" value="VACUOLAR PROTEIN SORTING-ASSOCIATED PROTEIN 72 HOMOLOG"/>
    <property type="match status" value="1"/>
</dbReference>
<dbReference type="InterPro" id="IPR013272">
    <property type="entry name" value="Vps72/YL1_C"/>
</dbReference>
<feature type="compositionally biased region" description="Basic residues" evidence="3">
    <location>
        <begin position="106"/>
        <end position="115"/>
    </location>
</feature>
<sequence>MAASRSKRSNAGANMSKLLDSEEILGQDDFYKTKYGGFAEADNDSDFSDVDSDDSENVIDSDFDIDETQGIVEDEDAIEKAIQNEEKEERRANKRAANVYKDPKTIKKRVGRPRKNIVPTVQSNTGDAGPSTSRQLLRRRQIVPKASSSTDMFMEDDSSNGWSKNLRKSTLKSSKEVREMLDERKRMKKRKKKVWKDDYRPLTQAQMLREAKKTERENMKSLEAFKNMEIENTKKMKSNKSVPNVPMIRYYSYTEVVEDDENGDTNINNKSNQNTTNKCTKLVERKVITFPSEESFHSHFPWHRPNNKNEDSIETMFEKETVVNDDAPTNGDKLMAKQNEPPQRSICPVTKKPANYFDPLTNTPYATPAAFLAIRSTYHKFLSLYYKDNPAVQKFLEENKIQDIKPRTQYSVPITKNVVKSNHNVGLKLTNAKTIMIKRPATIGNTSGKVQCRTIILPQPALSITGTIGTNAKINQQLIPISGFNRLSNGKLYINTSALSNGNNIFIQQPNNGARLINSQIQIMPQVPVLVQACNNNANSGTPTFITRQIITPSSNITQMSTSTTAYVAAATATTTVNITPSSEASK</sequence>
<organism evidence="5 6">
    <name type="scientific">Blomia tropicalis</name>
    <name type="common">Mite</name>
    <dbReference type="NCBI Taxonomy" id="40697"/>
    <lineage>
        <taxon>Eukaryota</taxon>
        <taxon>Metazoa</taxon>
        <taxon>Ecdysozoa</taxon>
        <taxon>Arthropoda</taxon>
        <taxon>Chelicerata</taxon>
        <taxon>Arachnida</taxon>
        <taxon>Acari</taxon>
        <taxon>Acariformes</taxon>
        <taxon>Sarcoptiformes</taxon>
        <taxon>Astigmata</taxon>
        <taxon>Glycyphagoidea</taxon>
        <taxon>Echimyopodidae</taxon>
        <taxon>Blomia</taxon>
    </lineage>
</organism>
<comment type="similarity">
    <text evidence="1">Belongs to the VPS72/YL1 family.</text>
</comment>
<reference evidence="5" key="1">
    <citation type="submission" date="2022-12" db="EMBL/GenBank/DDBJ databases">
        <title>Genome assemblies of Blomia tropicalis.</title>
        <authorList>
            <person name="Cui Y."/>
        </authorList>
    </citation>
    <scope>NUCLEOTIDE SEQUENCE</scope>
    <source>
        <tissue evidence="5">Adult mites</tissue>
    </source>
</reference>
<gene>
    <name evidence="5" type="ORF">RDWZM_000370</name>
</gene>
<proteinExistence type="inferred from homology"/>